<accession>A0A8H7T268</accession>
<gene>
    <name evidence="1" type="ORF">IFR04_015928</name>
</gene>
<sequence length="207" mass="22999">VELRNMLGVQSLQARQLVQQSTPFRSLILKYRRKAVLVFSPGLDMDENTDEKVKEYAESLGFEDAKRLYNGRNPKGPAVEIKAILVFGLPDFGEKGKKKLRNGADNCDGEKGGNRGQMPTILLIPILKSHTGDLRIESPFDGKKCLPNEGLQQAWAPKVWFDGSGLRMDRCGVLKGEVEGAWWRESGMKLDLKGQVVLQGEGKGKET</sequence>
<keyword evidence="2" id="KW-1185">Reference proteome</keyword>
<protein>
    <submittedName>
        <fullName evidence="1">Uncharacterized protein</fullName>
    </submittedName>
</protein>
<reference evidence="1" key="1">
    <citation type="submission" date="2021-02" db="EMBL/GenBank/DDBJ databases">
        <title>Genome sequence Cadophora malorum strain M34.</title>
        <authorList>
            <person name="Stefanovic E."/>
            <person name="Vu D."/>
            <person name="Scully C."/>
            <person name="Dijksterhuis J."/>
            <person name="Roader J."/>
            <person name="Houbraken J."/>
        </authorList>
    </citation>
    <scope>NUCLEOTIDE SEQUENCE</scope>
    <source>
        <strain evidence="1">M34</strain>
    </source>
</reference>
<dbReference type="OrthoDB" id="10251048at2759"/>
<dbReference type="Proteomes" id="UP000664132">
    <property type="component" value="Unassembled WGS sequence"/>
</dbReference>
<feature type="non-terminal residue" evidence="1">
    <location>
        <position position="207"/>
    </location>
</feature>
<comment type="caution">
    <text evidence="1">The sequence shown here is derived from an EMBL/GenBank/DDBJ whole genome shotgun (WGS) entry which is preliminary data.</text>
</comment>
<proteinExistence type="predicted"/>
<evidence type="ECO:0000313" key="1">
    <source>
        <dbReference type="EMBL" id="KAG4410942.1"/>
    </source>
</evidence>
<evidence type="ECO:0000313" key="2">
    <source>
        <dbReference type="Proteomes" id="UP000664132"/>
    </source>
</evidence>
<organism evidence="1 2">
    <name type="scientific">Cadophora malorum</name>
    <dbReference type="NCBI Taxonomy" id="108018"/>
    <lineage>
        <taxon>Eukaryota</taxon>
        <taxon>Fungi</taxon>
        <taxon>Dikarya</taxon>
        <taxon>Ascomycota</taxon>
        <taxon>Pezizomycotina</taxon>
        <taxon>Leotiomycetes</taxon>
        <taxon>Helotiales</taxon>
        <taxon>Ploettnerulaceae</taxon>
        <taxon>Cadophora</taxon>
    </lineage>
</organism>
<name>A0A8H7T268_9HELO</name>
<dbReference type="EMBL" id="JAFJYH010000552">
    <property type="protein sequence ID" value="KAG4410942.1"/>
    <property type="molecule type" value="Genomic_DNA"/>
</dbReference>
<dbReference type="AlphaFoldDB" id="A0A8H7T268"/>